<dbReference type="RefSeq" id="WP_106252870.1">
    <property type="nucleotide sequence ID" value="NZ_JBFAIL010000113.1"/>
</dbReference>
<evidence type="ECO:0000313" key="1">
    <source>
        <dbReference type="EMBL" id="PRX48773.1"/>
    </source>
</evidence>
<accession>A0A2T0LXM3</accession>
<sequence length="84" mass="9233">MVERAASARFVAASWQRLLRTAYLLAQEEAAAEDLVQTALLKAWLRPRLGNNPEAYVSEAHCKSAYLVAAAALETYGDHHGFTT</sequence>
<organism evidence="1 2">
    <name type="scientific">Nonomuraea fuscirosea</name>
    <dbReference type="NCBI Taxonomy" id="1291556"/>
    <lineage>
        <taxon>Bacteria</taxon>
        <taxon>Bacillati</taxon>
        <taxon>Actinomycetota</taxon>
        <taxon>Actinomycetes</taxon>
        <taxon>Streptosporangiales</taxon>
        <taxon>Streptosporangiaceae</taxon>
        <taxon>Nonomuraea</taxon>
    </lineage>
</organism>
<dbReference type="GO" id="GO:0006352">
    <property type="term" value="P:DNA-templated transcription initiation"/>
    <property type="evidence" value="ECO:0007669"/>
    <property type="project" value="InterPro"/>
</dbReference>
<dbReference type="Gene3D" id="1.10.1740.10">
    <property type="match status" value="1"/>
</dbReference>
<name>A0A2T0LXM3_9ACTN</name>
<evidence type="ECO:0000313" key="2">
    <source>
        <dbReference type="Proteomes" id="UP000238312"/>
    </source>
</evidence>
<dbReference type="SUPFAM" id="SSF88946">
    <property type="entry name" value="Sigma2 domain of RNA polymerase sigma factors"/>
    <property type="match status" value="1"/>
</dbReference>
<dbReference type="Proteomes" id="UP000238312">
    <property type="component" value="Unassembled WGS sequence"/>
</dbReference>
<gene>
    <name evidence="1" type="ORF">B0I32_14018</name>
</gene>
<reference evidence="1 2" key="1">
    <citation type="submission" date="2018-03" db="EMBL/GenBank/DDBJ databases">
        <title>Genomic Encyclopedia of Type Strains, Phase III (KMG-III): the genomes of soil and plant-associated and newly described type strains.</title>
        <authorList>
            <person name="Whitman W."/>
        </authorList>
    </citation>
    <scope>NUCLEOTIDE SEQUENCE [LARGE SCALE GENOMIC DNA]</scope>
    <source>
        <strain evidence="1 2">CGMCC 4.7104</strain>
    </source>
</reference>
<dbReference type="AlphaFoldDB" id="A0A2T0LXM3"/>
<dbReference type="InterPro" id="IPR013325">
    <property type="entry name" value="RNA_pol_sigma_r2"/>
</dbReference>
<keyword evidence="2" id="KW-1185">Reference proteome</keyword>
<comment type="caution">
    <text evidence="1">The sequence shown here is derived from an EMBL/GenBank/DDBJ whole genome shotgun (WGS) entry which is preliminary data.</text>
</comment>
<dbReference type="EMBL" id="PVNG01000040">
    <property type="protein sequence ID" value="PRX48773.1"/>
    <property type="molecule type" value="Genomic_DNA"/>
</dbReference>
<proteinExistence type="predicted"/>
<protein>
    <submittedName>
        <fullName evidence="1">Sigma-70-like protein</fullName>
    </submittedName>
</protein>
<dbReference type="GO" id="GO:0003700">
    <property type="term" value="F:DNA-binding transcription factor activity"/>
    <property type="evidence" value="ECO:0007669"/>
    <property type="project" value="InterPro"/>
</dbReference>